<reference evidence="1 2" key="1">
    <citation type="submission" date="2016-10" db="EMBL/GenBank/DDBJ databases">
        <authorList>
            <person name="de Groot N.N."/>
        </authorList>
    </citation>
    <scope>NUCLEOTIDE SEQUENCE [LARGE SCALE GENOMIC DNA]</scope>
    <source>
        <strain evidence="1 2">DSM 25186</strain>
    </source>
</reference>
<dbReference type="AlphaFoldDB" id="A0A1G9HTE4"/>
<dbReference type="Proteomes" id="UP000198510">
    <property type="component" value="Unassembled WGS sequence"/>
</dbReference>
<name>A0A1G9HTE4_9BACT</name>
<accession>A0A1G9HTE4</accession>
<evidence type="ECO:0000313" key="1">
    <source>
        <dbReference type="EMBL" id="SDL15833.1"/>
    </source>
</evidence>
<sequence length="194" mass="22326">MVSYRNAGIFATDSALLHQLIRHHPMTEYLLLHMNFVGRYYQGLRPAQWDAVTLARLCQPQDPPSPFFAVSEAALRYAHLLDQGTISQADVYRQKFLVQLESIPFFYQHGLWIEAAYFEARYVRNPRQARVYLQKARFRLMDQQDTFAPEAAIAWAEGNYEQAAAKARQAIAATYQHLCLGEEIAAQQALKFLL</sequence>
<keyword evidence="2" id="KW-1185">Reference proteome</keyword>
<dbReference type="EMBL" id="FNFO01000004">
    <property type="protein sequence ID" value="SDL15833.1"/>
    <property type="molecule type" value="Genomic_DNA"/>
</dbReference>
<gene>
    <name evidence="1" type="ORF">SAMN05421823_104523</name>
</gene>
<evidence type="ECO:0000313" key="2">
    <source>
        <dbReference type="Proteomes" id="UP000198510"/>
    </source>
</evidence>
<proteinExistence type="predicted"/>
<organism evidence="1 2">
    <name type="scientific">Catalinimonas alkaloidigena</name>
    <dbReference type="NCBI Taxonomy" id="1075417"/>
    <lineage>
        <taxon>Bacteria</taxon>
        <taxon>Pseudomonadati</taxon>
        <taxon>Bacteroidota</taxon>
        <taxon>Cytophagia</taxon>
        <taxon>Cytophagales</taxon>
        <taxon>Catalimonadaceae</taxon>
        <taxon>Catalinimonas</taxon>
    </lineage>
</organism>
<protein>
    <submittedName>
        <fullName evidence="1">Uncharacterized protein</fullName>
    </submittedName>
</protein>